<evidence type="ECO:0008006" key="3">
    <source>
        <dbReference type="Google" id="ProtNLM"/>
    </source>
</evidence>
<organism evidence="1 2">
    <name type="scientific">Marinibaculum pumilum</name>
    <dbReference type="NCBI Taxonomy" id="1766165"/>
    <lineage>
        <taxon>Bacteria</taxon>
        <taxon>Pseudomonadati</taxon>
        <taxon>Pseudomonadota</taxon>
        <taxon>Alphaproteobacteria</taxon>
        <taxon>Rhodospirillales</taxon>
        <taxon>Rhodospirillaceae</taxon>
        <taxon>Marinibaculum</taxon>
    </lineage>
</organism>
<keyword evidence="2" id="KW-1185">Reference proteome</keyword>
<reference evidence="2" key="1">
    <citation type="journal article" date="2019" name="Int. J. Syst. Evol. Microbiol.">
        <title>The Global Catalogue of Microorganisms (GCM) 10K type strain sequencing project: providing services to taxonomists for standard genome sequencing and annotation.</title>
        <authorList>
            <consortium name="The Broad Institute Genomics Platform"/>
            <consortium name="The Broad Institute Genome Sequencing Center for Infectious Disease"/>
            <person name="Wu L."/>
            <person name="Ma J."/>
        </authorList>
    </citation>
    <scope>NUCLEOTIDE SEQUENCE [LARGE SCALE GENOMIC DNA]</scope>
    <source>
        <strain evidence="2">KCTC 42964</strain>
    </source>
</reference>
<accession>A0ABV7KY02</accession>
<sequence>MTAGRAATWSALDQELARWAAAGQVATFWWRDDDAGTATPALTRLLDLTTAHGVVPLLATVPDWAEPSLPDLLAGHAAAAAQHGVAHRDRSGGAGKKTELLDGLPDLENALRDGRVRLEALLGPRLLSVLVPPWNRIGPVLRGRLGPLGYRGLSAYKPRAAAREGAVTVVNCHCDPVAWHEGRVFAGEAAALGQVVAHLRDRRQGRVDADEPTGILTHHAVHDSETWRFLEGLADRLALHPAASWQDPRQLFAGTP</sequence>
<evidence type="ECO:0000313" key="1">
    <source>
        <dbReference type="EMBL" id="MFC3227290.1"/>
    </source>
</evidence>
<proteinExistence type="predicted"/>
<name>A0ABV7KY02_9PROT</name>
<comment type="caution">
    <text evidence="1">The sequence shown here is derived from an EMBL/GenBank/DDBJ whole genome shotgun (WGS) entry which is preliminary data.</text>
</comment>
<dbReference type="EMBL" id="JBHRTR010000020">
    <property type="protein sequence ID" value="MFC3227290.1"/>
    <property type="molecule type" value="Genomic_DNA"/>
</dbReference>
<evidence type="ECO:0000313" key="2">
    <source>
        <dbReference type="Proteomes" id="UP001595528"/>
    </source>
</evidence>
<protein>
    <recommendedName>
        <fullName evidence="3">Polysaccharide deacetylase</fullName>
    </recommendedName>
</protein>
<gene>
    <name evidence="1" type="ORF">ACFOGJ_08625</name>
</gene>
<dbReference type="Proteomes" id="UP001595528">
    <property type="component" value="Unassembled WGS sequence"/>
</dbReference>
<dbReference type="RefSeq" id="WP_379899452.1">
    <property type="nucleotide sequence ID" value="NZ_JBHRTR010000020.1"/>
</dbReference>